<keyword evidence="3" id="KW-1185">Reference proteome</keyword>
<evidence type="ECO:0000256" key="1">
    <source>
        <dbReference type="SAM" id="MobiDB-lite"/>
    </source>
</evidence>
<gene>
    <name evidence="2" type="ORF">SGL43_02389</name>
</gene>
<feature type="region of interest" description="Disordered" evidence="1">
    <location>
        <begin position="1"/>
        <end position="49"/>
    </location>
</feature>
<dbReference type="EMBL" id="CAKXYP010000006">
    <property type="protein sequence ID" value="CAH9415375.1"/>
    <property type="molecule type" value="Genomic_DNA"/>
</dbReference>
<dbReference type="Proteomes" id="UP001154015">
    <property type="component" value="Unassembled WGS sequence"/>
</dbReference>
<organism evidence="2 3">
    <name type="scientific">Streptomyces globisporus</name>
    <dbReference type="NCBI Taxonomy" id="1908"/>
    <lineage>
        <taxon>Bacteria</taxon>
        <taxon>Bacillati</taxon>
        <taxon>Actinomycetota</taxon>
        <taxon>Actinomycetes</taxon>
        <taxon>Kitasatosporales</taxon>
        <taxon>Streptomycetaceae</taxon>
        <taxon>Streptomyces</taxon>
    </lineage>
</organism>
<accession>A0ABN8UYK6</accession>
<reference evidence="2" key="1">
    <citation type="submission" date="2022-03" db="EMBL/GenBank/DDBJ databases">
        <authorList>
            <person name="Leyn A S."/>
        </authorList>
    </citation>
    <scope>NUCLEOTIDE SEQUENCE</scope>
    <source>
        <strain evidence="2">Streptomyces globisporus 4-3</strain>
    </source>
</reference>
<feature type="compositionally biased region" description="Basic residues" evidence="1">
    <location>
        <begin position="38"/>
        <end position="49"/>
    </location>
</feature>
<proteinExistence type="predicted"/>
<protein>
    <submittedName>
        <fullName evidence="2">Uncharacterized protein</fullName>
    </submittedName>
</protein>
<comment type="caution">
    <text evidence="2">The sequence shown here is derived from an EMBL/GenBank/DDBJ whole genome shotgun (WGS) entry which is preliminary data.</text>
</comment>
<sequence length="49" mass="5332">MARVEKSYGRHVHPSLCVDGSPHGERSPRGIAAGGPSRGRRGLRTLRRP</sequence>
<name>A0ABN8UYK6_STRGL</name>
<evidence type="ECO:0000313" key="2">
    <source>
        <dbReference type="EMBL" id="CAH9415375.1"/>
    </source>
</evidence>
<evidence type="ECO:0000313" key="3">
    <source>
        <dbReference type="Proteomes" id="UP001154015"/>
    </source>
</evidence>